<comment type="subunit">
    <text evidence="1">Self-associates. Interacts with SigE. Interacts with SpoIIR.</text>
</comment>
<accession>A0A0A1MXZ1</accession>
<keyword evidence="1" id="KW-1003">Cell membrane</keyword>
<dbReference type="GO" id="GO:0004190">
    <property type="term" value="F:aspartic-type endopeptidase activity"/>
    <property type="evidence" value="ECO:0007669"/>
    <property type="project" value="UniProtKB-KW"/>
</dbReference>
<dbReference type="GO" id="GO:0006508">
    <property type="term" value="P:proteolysis"/>
    <property type="evidence" value="ECO:0007669"/>
    <property type="project" value="UniProtKB-KW"/>
</dbReference>
<dbReference type="OrthoDB" id="2690199at2"/>
<feature type="transmembrane region" description="Helical" evidence="3">
    <location>
        <begin position="6"/>
        <end position="27"/>
    </location>
</feature>
<dbReference type="EMBL" id="CDGG01000001">
    <property type="protein sequence ID" value="CEI84384.1"/>
    <property type="molecule type" value="Genomic_DNA"/>
</dbReference>
<gene>
    <name evidence="4" type="ORF">BN997_04331</name>
</gene>
<dbReference type="InterPro" id="IPR005081">
    <property type="entry name" value="SpoIIGA"/>
</dbReference>
<keyword evidence="1" id="KW-0749">Sporulation</keyword>
<protein>
    <recommendedName>
        <fullName evidence="1">Sporulation sigma-E factor-processing peptidase</fullName>
        <ecNumber evidence="1">3.4.23.-</ecNumber>
    </recommendedName>
    <alternativeName>
        <fullName evidence="1">Membrane-associated aspartic protease</fullName>
    </alternativeName>
    <alternativeName>
        <fullName evidence="1">Stage II sporulation protein GA</fullName>
    </alternativeName>
</protein>
<feature type="transmembrane region" description="Helical" evidence="3">
    <location>
        <begin position="130"/>
        <end position="147"/>
    </location>
</feature>
<keyword evidence="1 3" id="KW-0472">Membrane</keyword>
<comment type="similarity">
    <text evidence="1">Belongs to the peptidase U4 family.</text>
</comment>
<sequence>MSIYLDVIWALNFMVDLMLLMLVQILARKPVKRRRLFLGAFIASCIVPLTILYPNSFFNHVAGKLLYSVIIIFSTFGFKSLYRFIKLTFLFYFVSFAIGGGLMAIHFFLQRPVTVSLEGIITFNQGYGDPVSWIFVITCFPIIWYFTKRRMDEHVGEQVKYDEMYKVILTMNHQSFESIGYIDSGNQLVDPLTRQPVVICDQPFLKQWFDDEEWEELKNVKEHLDFSQLPKKWEDKLHLIPYQGVDGSHSFMLAIRAEELTIFYNKEVLQAANVFIGIQFGVLERDGQYHCLLHPLIIKQSIIQSA</sequence>
<dbReference type="STRING" id="545501.BN997_04331"/>
<evidence type="ECO:0000313" key="5">
    <source>
        <dbReference type="Proteomes" id="UP000040453"/>
    </source>
</evidence>
<dbReference type="AlphaFoldDB" id="A0A0A1MXZ1"/>
<evidence type="ECO:0000313" key="4">
    <source>
        <dbReference type="EMBL" id="CEI84384.1"/>
    </source>
</evidence>
<keyword evidence="3" id="KW-1133">Transmembrane helix</keyword>
<keyword evidence="3" id="KW-0812">Transmembrane</keyword>
<keyword evidence="1" id="KW-0378">Hydrolase</keyword>
<comment type="subcellular location">
    <subcellularLocation>
        <location evidence="1">Cell membrane</location>
    </subcellularLocation>
</comment>
<dbReference type="NCBIfam" id="TIGR02854">
    <property type="entry name" value="spore_II_GA"/>
    <property type="match status" value="1"/>
</dbReference>
<dbReference type="GO" id="GO:0030436">
    <property type="term" value="P:asexual sporulation"/>
    <property type="evidence" value="ECO:0007669"/>
    <property type="project" value="InterPro"/>
</dbReference>
<dbReference type="GO" id="GO:0005886">
    <property type="term" value="C:plasma membrane"/>
    <property type="evidence" value="ECO:0007669"/>
    <property type="project" value="UniProtKB-SubCell"/>
</dbReference>
<keyword evidence="5" id="KW-1185">Reference proteome</keyword>
<dbReference type="GO" id="GO:0030435">
    <property type="term" value="P:sporulation resulting in formation of a cellular spore"/>
    <property type="evidence" value="ECO:0007669"/>
    <property type="project" value="UniProtKB-KW"/>
</dbReference>
<dbReference type="Proteomes" id="UP000040453">
    <property type="component" value="Unassembled WGS sequence"/>
</dbReference>
<feature type="transmembrane region" description="Helical" evidence="3">
    <location>
        <begin position="89"/>
        <end position="110"/>
    </location>
</feature>
<feature type="transmembrane region" description="Helical" evidence="3">
    <location>
        <begin position="65"/>
        <end position="82"/>
    </location>
</feature>
<dbReference type="RefSeq" id="WP_042535177.1">
    <property type="nucleotide sequence ID" value="NZ_CDGG01000001.1"/>
</dbReference>
<feature type="active site" evidence="2">
    <location>
        <position position="183"/>
    </location>
</feature>
<evidence type="ECO:0000256" key="1">
    <source>
        <dbReference type="PIRNR" id="PIRNR018571"/>
    </source>
</evidence>
<proteinExistence type="inferred from homology"/>
<keyword evidence="1" id="KW-0064">Aspartyl protease</keyword>
<dbReference type="EC" id="3.4.23.-" evidence="1"/>
<comment type="function">
    <text evidence="1">Probable aspartic protease that is responsible for the proteolytic cleavage of the RNA polymerase sigma E factor (SigE/spoIIGB) to yield the active peptide in the mother cell during sporulation. Responds to a signal from the forespore that is triggered by the extracellular signal protein SpoIIR.</text>
</comment>
<dbReference type="Pfam" id="PF03419">
    <property type="entry name" value="Peptidase_U4"/>
    <property type="match status" value="1"/>
</dbReference>
<reference evidence="4 5" key="1">
    <citation type="submission" date="2014-11" db="EMBL/GenBank/DDBJ databases">
        <authorList>
            <person name="Urmite Genomes Urmite Genomes"/>
        </authorList>
    </citation>
    <scope>NUCLEOTIDE SEQUENCE [LARGE SCALE GENOMIC DNA]</scope>
    <source>
        <strain evidence="4 5">Oc5</strain>
    </source>
</reference>
<keyword evidence="1" id="KW-0645">Protease</keyword>
<organism evidence="4 5">
    <name type="scientific">Oceanobacillus oncorhynchi</name>
    <dbReference type="NCBI Taxonomy" id="545501"/>
    <lineage>
        <taxon>Bacteria</taxon>
        <taxon>Bacillati</taxon>
        <taxon>Bacillota</taxon>
        <taxon>Bacilli</taxon>
        <taxon>Bacillales</taxon>
        <taxon>Bacillaceae</taxon>
        <taxon>Oceanobacillus</taxon>
    </lineage>
</organism>
<name>A0A0A1MXZ1_9BACI</name>
<evidence type="ECO:0000256" key="2">
    <source>
        <dbReference type="PIRSR" id="PIRSR018571-1"/>
    </source>
</evidence>
<evidence type="ECO:0000256" key="3">
    <source>
        <dbReference type="SAM" id="Phobius"/>
    </source>
</evidence>
<dbReference type="PIRSF" id="PIRSF018571">
    <property type="entry name" value="SpoIIGA"/>
    <property type="match status" value="1"/>
</dbReference>
<feature type="transmembrane region" description="Helical" evidence="3">
    <location>
        <begin position="36"/>
        <end position="53"/>
    </location>
</feature>